<sequence length="186" mass="19825">MPMPKRRGRECSALKPAGANRQYEAQQKDTKRTGNSSMCDYIVKNAAEARRKFAKSLEAGGGGGNLPSGSLPLKRNPADGVRAGALRGGDGLHAVCIAHVRQYAHLRHEKLETSAKDPPRTKKTPDQCALCPGGAPSKRLPWATEPATRHMPCPQTLASQSGAHLPQGTSTMHPAAHARARAGRNL</sequence>
<accession>A0A7S4CVF6</accession>
<feature type="compositionally biased region" description="Basic residues" evidence="1">
    <location>
        <begin position="176"/>
        <end position="186"/>
    </location>
</feature>
<evidence type="ECO:0000256" key="1">
    <source>
        <dbReference type="SAM" id="MobiDB-lite"/>
    </source>
</evidence>
<feature type="region of interest" description="Disordered" evidence="1">
    <location>
        <begin position="157"/>
        <end position="186"/>
    </location>
</feature>
<gene>
    <name evidence="2" type="ORF">EGYM00163_LOCUS18832</name>
</gene>
<feature type="compositionally biased region" description="Polar residues" evidence="1">
    <location>
        <begin position="157"/>
        <end position="172"/>
    </location>
</feature>
<proteinExistence type="predicted"/>
<protein>
    <submittedName>
        <fullName evidence="2">Uncharacterized protein</fullName>
    </submittedName>
</protein>
<feature type="region of interest" description="Disordered" evidence="1">
    <location>
        <begin position="111"/>
        <end position="137"/>
    </location>
</feature>
<feature type="compositionally biased region" description="Basic and acidic residues" evidence="1">
    <location>
        <begin position="111"/>
        <end position="125"/>
    </location>
</feature>
<organism evidence="2">
    <name type="scientific">Eutreptiella gymnastica</name>
    <dbReference type="NCBI Taxonomy" id="73025"/>
    <lineage>
        <taxon>Eukaryota</taxon>
        <taxon>Discoba</taxon>
        <taxon>Euglenozoa</taxon>
        <taxon>Euglenida</taxon>
        <taxon>Spirocuta</taxon>
        <taxon>Euglenophyceae</taxon>
        <taxon>Eutreptiales</taxon>
        <taxon>Eutreptiaceae</taxon>
        <taxon>Eutreptiella</taxon>
    </lineage>
</organism>
<dbReference type="AlphaFoldDB" id="A0A7S4CVF6"/>
<dbReference type="EMBL" id="HBJA01053141">
    <property type="protein sequence ID" value="CAE0807703.1"/>
    <property type="molecule type" value="Transcribed_RNA"/>
</dbReference>
<reference evidence="2" key="1">
    <citation type="submission" date="2021-01" db="EMBL/GenBank/DDBJ databases">
        <authorList>
            <person name="Corre E."/>
            <person name="Pelletier E."/>
            <person name="Niang G."/>
            <person name="Scheremetjew M."/>
            <person name="Finn R."/>
            <person name="Kale V."/>
            <person name="Holt S."/>
            <person name="Cochrane G."/>
            <person name="Meng A."/>
            <person name="Brown T."/>
            <person name="Cohen L."/>
        </authorList>
    </citation>
    <scope>NUCLEOTIDE SEQUENCE</scope>
    <source>
        <strain evidence="2">CCMP1594</strain>
    </source>
</reference>
<evidence type="ECO:0000313" key="2">
    <source>
        <dbReference type="EMBL" id="CAE0807703.1"/>
    </source>
</evidence>
<name>A0A7S4CVF6_9EUGL</name>
<feature type="region of interest" description="Disordered" evidence="1">
    <location>
        <begin position="1"/>
        <end position="36"/>
    </location>
</feature>